<gene>
    <name evidence="8" type="ORF">B2J93_1900</name>
</gene>
<dbReference type="Pfam" id="PF01435">
    <property type="entry name" value="Peptidase_M48"/>
    <property type="match status" value="1"/>
</dbReference>
<dbReference type="InterPro" id="IPR001915">
    <property type="entry name" value="Peptidase_M48"/>
</dbReference>
<protein>
    <recommendedName>
        <fullName evidence="7">Peptidase M48 domain-containing protein</fullName>
    </recommendedName>
</protein>
<keyword evidence="9" id="KW-1185">Reference proteome</keyword>
<evidence type="ECO:0000256" key="6">
    <source>
        <dbReference type="RuleBase" id="RU003983"/>
    </source>
</evidence>
<keyword evidence="2" id="KW-0479">Metal-binding</keyword>
<proteinExistence type="inferred from homology"/>
<dbReference type="STRING" id="503106.A0A218Z5U7"/>
<dbReference type="AlphaFoldDB" id="A0A218Z5U7"/>
<dbReference type="Proteomes" id="UP000242519">
    <property type="component" value="Unassembled WGS sequence"/>
</dbReference>
<dbReference type="GO" id="GO:0004222">
    <property type="term" value="F:metalloendopeptidase activity"/>
    <property type="evidence" value="ECO:0007669"/>
    <property type="project" value="InterPro"/>
</dbReference>
<organism evidence="8 9">
    <name type="scientific">Diplocarpon coronariae</name>
    <dbReference type="NCBI Taxonomy" id="2795749"/>
    <lineage>
        <taxon>Eukaryota</taxon>
        <taxon>Fungi</taxon>
        <taxon>Dikarya</taxon>
        <taxon>Ascomycota</taxon>
        <taxon>Pezizomycotina</taxon>
        <taxon>Leotiomycetes</taxon>
        <taxon>Helotiales</taxon>
        <taxon>Drepanopezizaceae</taxon>
        <taxon>Diplocarpon</taxon>
    </lineage>
</organism>
<dbReference type="OrthoDB" id="7464992at2759"/>
<reference evidence="8 9" key="1">
    <citation type="submission" date="2017-04" db="EMBL/GenBank/DDBJ databases">
        <title>Draft genome sequence of Marssonina coronaria NL1: causal agent of apple blotch.</title>
        <authorList>
            <person name="Cheng Q."/>
        </authorList>
    </citation>
    <scope>NUCLEOTIDE SEQUENCE [LARGE SCALE GENOMIC DNA]</scope>
    <source>
        <strain evidence="8 9">NL1</strain>
    </source>
</reference>
<dbReference type="Gene3D" id="3.30.2010.10">
    <property type="entry name" value="Metalloproteases ('zincins'), catalytic domain"/>
    <property type="match status" value="1"/>
</dbReference>
<feature type="domain" description="Peptidase M48" evidence="7">
    <location>
        <begin position="150"/>
        <end position="333"/>
    </location>
</feature>
<dbReference type="GO" id="GO:0005743">
    <property type="term" value="C:mitochondrial inner membrane"/>
    <property type="evidence" value="ECO:0007669"/>
    <property type="project" value="TreeGrafter"/>
</dbReference>
<dbReference type="EMBL" id="MZNU01000220">
    <property type="protein sequence ID" value="OWP02596.1"/>
    <property type="molecule type" value="Genomic_DNA"/>
</dbReference>
<dbReference type="GO" id="GO:0046872">
    <property type="term" value="F:metal ion binding"/>
    <property type="evidence" value="ECO:0007669"/>
    <property type="project" value="UniProtKB-KW"/>
</dbReference>
<keyword evidence="1 6" id="KW-0645">Protease</keyword>
<dbReference type="PANTHER" id="PTHR22726">
    <property type="entry name" value="METALLOENDOPEPTIDASE OMA1"/>
    <property type="match status" value="1"/>
</dbReference>
<keyword evidence="5 6" id="KW-0482">Metalloprotease</keyword>
<evidence type="ECO:0000259" key="7">
    <source>
        <dbReference type="Pfam" id="PF01435"/>
    </source>
</evidence>
<dbReference type="PANTHER" id="PTHR22726:SF1">
    <property type="entry name" value="METALLOENDOPEPTIDASE OMA1, MITOCHONDRIAL"/>
    <property type="match status" value="1"/>
</dbReference>
<accession>A0A218Z5U7</accession>
<evidence type="ECO:0000256" key="1">
    <source>
        <dbReference type="ARBA" id="ARBA00022670"/>
    </source>
</evidence>
<evidence type="ECO:0000256" key="5">
    <source>
        <dbReference type="ARBA" id="ARBA00023049"/>
    </source>
</evidence>
<evidence type="ECO:0000256" key="4">
    <source>
        <dbReference type="ARBA" id="ARBA00022833"/>
    </source>
</evidence>
<comment type="similarity">
    <text evidence="6">Belongs to the peptidase M48 family.</text>
</comment>
<name>A0A218Z5U7_9HELO</name>
<dbReference type="CDD" id="cd07331">
    <property type="entry name" value="M48C_Oma1_like"/>
    <property type="match status" value="1"/>
</dbReference>
<evidence type="ECO:0000313" key="8">
    <source>
        <dbReference type="EMBL" id="OWP02596.1"/>
    </source>
</evidence>
<evidence type="ECO:0000256" key="2">
    <source>
        <dbReference type="ARBA" id="ARBA00022723"/>
    </source>
</evidence>
<dbReference type="FunCoup" id="A0A218Z5U7">
    <property type="interactions" value="208"/>
</dbReference>
<evidence type="ECO:0000313" key="9">
    <source>
        <dbReference type="Proteomes" id="UP000242519"/>
    </source>
</evidence>
<dbReference type="InParanoid" id="A0A218Z5U7"/>
<keyword evidence="4 6" id="KW-0862">Zinc</keyword>
<keyword evidence="3 6" id="KW-0378">Hydrolase</keyword>
<dbReference type="GO" id="GO:0006515">
    <property type="term" value="P:protein quality control for misfolded or incompletely synthesized proteins"/>
    <property type="evidence" value="ECO:0007669"/>
    <property type="project" value="TreeGrafter"/>
</dbReference>
<comment type="caution">
    <text evidence="8">The sequence shown here is derived from an EMBL/GenBank/DDBJ whole genome shotgun (WGS) entry which is preliminary data.</text>
</comment>
<comment type="cofactor">
    <cofactor evidence="6">
        <name>Zn(2+)</name>
        <dbReference type="ChEBI" id="CHEBI:29105"/>
    </cofactor>
    <text evidence="6">Binds 1 zinc ion per subunit.</text>
</comment>
<dbReference type="GO" id="GO:0034982">
    <property type="term" value="P:mitochondrial protein processing"/>
    <property type="evidence" value="ECO:0007669"/>
    <property type="project" value="TreeGrafter"/>
</dbReference>
<sequence>MLTRALTGSLRTICAPRALSRALFRNSPRSPGFISHRYESGWGHPPPPPRKPDRVVHQRWDPEEAQRAEPLFTKDQFINNLRSPTTKWVLLISGGSAAIFYYSNLETVPVSGRRRFNCFSDATVEAEGERTYKLLMHAHANAILPAWDRRTKLVNKVMAKLIPASGLQHVDWEVHVINSPEANAFVIPGGKVFVYSGILPITKTEDGLAAVLGHEIAHNVARHIAEQMSSSIIIYGPLHLAFICLDALGLTLGLGQHIGEFLLEMGIMRPASRKQESEADYIGLMMMAHSCYDPKEAVKVWERMEAAQMNHNIPEWMSTHPSNTSRIAQILKWLPRAEEARSDSDCALTWGYAEDFQTALNSGAWAVTFKN</sequence>
<dbReference type="InterPro" id="IPR051156">
    <property type="entry name" value="Mito/Outer_Membr_Metalloprot"/>
</dbReference>
<evidence type="ECO:0000256" key="3">
    <source>
        <dbReference type="ARBA" id="ARBA00022801"/>
    </source>
</evidence>